<sequence>MDSYSIHNFYNNNRTPLKTTTLHDGNLKKPIYEEVTFIRQMMCKEIVPGKHDHQFYNYGYDKENKRK</sequence>
<dbReference type="EMBL" id="KP763670">
    <property type="protein sequence ID" value="AKN81035.1"/>
    <property type="molecule type" value="Genomic_DNA"/>
</dbReference>
<dbReference type="RefSeq" id="YP_009666398.1">
    <property type="nucleotide sequence ID" value="NC_043520.1"/>
</dbReference>
<reference evidence="1 2" key="1">
    <citation type="submission" date="2015-02" db="EMBL/GenBank/DDBJ databases">
        <title>Complete genome of a baculovirus isolated from a medical interest larvae: lLonomia obliqua (Lepidoptera: Saturniidae).</title>
        <authorList>
            <person name="Clara A.-S.W."/>
            <person name="Daniel A.-A.M.P."/>
            <person name="Miguel A.S."/>
            <person name="Jhon F.E.A."/>
            <person name="Fabricio M.S."/>
            <person name="Jose W.L.C."/>
            <person name="Bergmann R.M."/>
            <person name="Fernando M.L."/>
        </authorList>
    </citation>
    <scope>NUCLEOTIDE SEQUENCE [LARGE SCALE GENOMIC DNA]</scope>
    <source>
        <strain evidence="1">SP/2000</strain>
    </source>
</reference>
<dbReference type="Pfam" id="PF06096">
    <property type="entry name" value="Baculo_8kDa"/>
    <property type="match status" value="1"/>
</dbReference>
<name>A0A126FCG2_9ABAC</name>
<evidence type="ECO:0000313" key="2">
    <source>
        <dbReference type="Proteomes" id="UP000297030"/>
    </source>
</evidence>
<gene>
    <name evidence="1" type="primary">Orf-36</name>
</gene>
<protein>
    <submittedName>
        <fullName evidence="1">Uncharacterized protein</fullName>
    </submittedName>
</protein>
<dbReference type="Proteomes" id="UP000297030">
    <property type="component" value="Segment"/>
</dbReference>
<dbReference type="InterPro" id="IPR009289">
    <property type="entry name" value="Baculo_8kDa"/>
</dbReference>
<evidence type="ECO:0000313" key="1">
    <source>
        <dbReference type="EMBL" id="AKN81035.1"/>
    </source>
</evidence>
<accession>A0A126FCG2</accession>
<dbReference type="KEGG" id="vg:40526668"/>
<proteinExistence type="predicted"/>
<keyword evidence="2" id="KW-1185">Reference proteome</keyword>
<organism evidence="1 2">
    <name type="scientific">Lonomia obliqua multiple nucleopolyhedrovirus</name>
    <dbReference type="NCBI Taxonomy" id="134394"/>
    <lineage>
        <taxon>Viruses</taxon>
        <taxon>Viruses incertae sedis</taxon>
        <taxon>Naldaviricetes</taxon>
        <taxon>Lefavirales</taxon>
        <taxon>Baculoviridae</taxon>
        <taxon>Alphabaculovirus</taxon>
        <taxon>Alphabaculovirus lonobliquae</taxon>
        <taxon>Lonomia obliqua nucleopolyhedrovirus</taxon>
    </lineage>
</organism>
<dbReference type="GeneID" id="40526668"/>